<reference evidence="4" key="1">
    <citation type="submission" date="2021-03" db="EMBL/GenBank/DDBJ databases">
        <title>Proteiniclasticum marinus sp. nov., isolated from tidal flat sediment.</title>
        <authorList>
            <person name="Namirimu T."/>
            <person name="Yang J.-A."/>
            <person name="Yang S.-H."/>
            <person name="Kim Y.-J."/>
            <person name="Kwon K.K."/>
        </authorList>
    </citation>
    <scope>NUCLEOTIDE SEQUENCE</scope>
    <source>
        <strain evidence="4">SCR006</strain>
    </source>
</reference>
<evidence type="ECO:0000313" key="5">
    <source>
        <dbReference type="Proteomes" id="UP000664218"/>
    </source>
</evidence>
<dbReference type="GO" id="GO:1901605">
    <property type="term" value="P:alpha-amino acid metabolic process"/>
    <property type="evidence" value="ECO:0007669"/>
    <property type="project" value="UniProtKB-ARBA"/>
</dbReference>
<dbReference type="InterPro" id="IPR036052">
    <property type="entry name" value="TrpB-like_PALP_sf"/>
</dbReference>
<gene>
    <name evidence="4" type="ORF">J3A84_13485</name>
</gene>
<dbReference type="InterPro" id="IPR016181">
    <property type="entry name" value="Acyl_CoA_acyltransferase"/>
</dbReference>
<dbReference type="Gene3D" id="3.40.50.1100">
    <property type="match status" value="2"/>
</dbReference>
<evidence type="ECO:0000256" key="1">
    <source>
        <dbReference type="ARBA" id="ARBA00001933"/>
    </source>
</evidence>
<comment type="cofactor">
    <cofactor evidence="1">
        <name>pyridoxal 5'-phosphate</name>
        <dbReference type="ChEBI" id="CHEBI:597326"/>
    </cofactor>
</comment>
<name>A0A939HBD3_9CLOT</name>
<dbReference type="InterPro" id="IPR000182">
    <property type="entry name" value="GNAT_dom"/>
</dbReference>
<accession>A0A939HBD3</accession>
<dbReference type="InterPro" id="IPR001926">
    <property type="entry name" value="TrpB-like_PALP"/>
</dbReference>
<dbReference type="EMBL" id="JAFNJU010000011">
    <property type="protein sequence ID" value="MBO1266044.1"/>
    <property type="molecule type" value="Genomic_DNA"/>
</dbReference>
<dbReference type="Pfam" id="PF00583">
    <property type="entry name" value="Acetyltransf_1"/>
    <property type="match status" value="1"/>
</dbReference>
<dbReference type="AlphaFoldDB" id="A0A939HBD3"/>
<dbReference type="SUPFAM" id="SSF53686">
    <property type="entry name" value="Tryptophan synthase beta subunit-like PLP-dependent enzymes"/>
    <property type="match status" value="1"/>
</dbReference>
<dbReference type="PROSITE" id="PS51186">
    <property type="entry name" value="GNAT"/>
    <property type="match status" value="1"/>
</dbReference>
<dbReference type="Pfam" id="PF00291">
    <property type="entry name" value="PALP"/>
    <property type="match status" value="1"/>
</dbReference>
<keyword evidence="5" id="KW-1185">Reference proteome</keyword>
<evidence type="ECO:0000259" key="3">
    <source>
        <dbReference type="PROSITE" id="PS51186"/>
    </source>
</evidence>
<feature type="domain" description="N-acetyltransferase" evidence="3">
    <location>
        <begin position="312"/>
        <end position="447"/>
    </location>
</feature>
<dbReference type="GO" id="GO:0016747">
    <property type="term" value="F:acyltransferase activity, transferring groups other than amino-acyl groups"/>
    <property type="evidence" value="ECO:0007669"/>
    <property type="project" value="InterPro"/>
</dbReference>
<dbReference type="SUPFAM" id="SSF55729">
    <property type="entry name" value="Acyl-CoA N-acyltransferases (Nat)"/>
    <property type="match status" value="1"/>
</dbReference>
<comment type="caution">
    <text evidence="4">The sequence shown here is derived from an EMBL/GenBank/DDBJ whole genome shotgun (WGS) entry which is preliminary data.</text>
</comment>
<dbReference type="Gene3D" id="3.40.630.30">
    <property type="match status" value="1"/>
</dbReference>
<dbReference type="RefSeq" id="WP_207600566.1">
    <property type="nucleotide sequence ID" value="NZ_JAFNJU010000011.1"/>
</dbReference>
<proteinExistence type="predicted"/>
<keyword evidence="2" id="KW-0663">Pyridoxal phosphate</keyword>
<protein>
    <submittedName>
        <fullName evidence="4">Pyridoxal-phosphate dependent enzyme</fullName>
    </submittedName>
</protein>
<evidence type="ECO:0000256" key="2">
    <source>
        <dbReference type="ARBA" id="ARBA00022898"/>
    </source>
</evidence>
<dbReference type="Proteomes" id="UP000664218">
    <property type="component" value="Unassembled WGS sequence"/>
</dbReference>
<organism evidence="4 5">
    <name type="scientific">Proteiniclasticum aestuarii</name>
    <dbReference type="NCBI Taxonomy" id="2817862"/>
    <lineage>
        <taxon>Bacteria</taxon>
        <taxon>Bacillati</taxon>
        <taxon>Bacillota</taxon>
        <taxon>Clostridia</taxon>
        <taxon>Eubacteriales</taxon>
        <taxon>Clostridiaceae</taxon>
        <taxon>Proteiniclasticum</taxon>
    </lineage>
</organism>
<evidence type="ECO:0000313" key="4">
    <source>
        <dbReference type="EMBL" id="MBO1266044.1"/>
    </source>
</evidence>
<sequence length="447" mass="51121">MNISGKTPLMRAKNLEKIFDVGEIYLKLEGANPSHHKYDRIAEVMVRDCTMKGYDTLLTDGALDYISAVLYFAVRYEINVRIARFRGEKWKESTFSGEEFISFSNRPSEKAHLIDSYCRDHKIYNASNGYHNKNLSVIPLQKIGEEIVDRLGEEITTVFTQLSYGYTVSALHNGFMDKWVSGELQMTPKIYSCTIPKGNFIFDDFRKSYALADLENYKVSVNKYTRDLFTGDSFLLEETLQAIYDTQGNLLSVDEALLKESVQLLKKQENILLSTEEGYPFAGFYKMVKDGKLEKGKHVIVLNDGRSDLTMIRIEDFETYSRDTLGSYIEEWLQSYKDPIEETLDALDHGVKDGYILLALRNNVPQGICLVVHTGFDNFIPTYHLAYIATKEGNKGRGIATTLISEMLELTGGNMSLHVDLPNKRARKLYEKLGFKAKYYRMIHSPN</sequence>